<dbReference type="PANTHER" id="PTHR30244">
    <property type="entry name" value="TRANSAMINASE"/>
    <property type="match status" value="1"/>
</dbReference>
<dbReference type="InterPro" id="IPR000653">
    <property type="entry name" value="DegT/StrS_aminotransferase"/>
</dbReference>
<accession>A0A382FH61</accession>
<dbReference type="Gene3D" id="3.40.640.10">
    <property type="entry name" value="Type I PLP-dependent aspartate aminotransferase-like (Major domain)"/>
    <property type="match status" value="1"/>
</dbReference>
<dbReference type="SUPFAM" id="SSF53383">
    <property type="entry name" value="PLP-dependent transferases"/>
    <property type="match status" value="1"/>
</dbReference>
<dbReference type="AlphaFoldDB" id="A0A382FH61"/>
<dbReference type="Pfam" id="PF01041">
    <property type="entry name" value="DegT_DnrJ_EryC1"/>
    <property type="match status" value="1"/>
</dbReference>
<evidence type="ECO:0000313" key="1">
    <source>
        <dbReference type="EMBL" id="SVB62310.1"/>
    </source>
</evidence>
<protein>
    <recommendedName>
        <fullName evidence="2">Aminotransferase class I/classII domain-containing protein</fullName>
    </recommendedName>
</protein>
<dbReference type="GO" id="GO:0008483">
    <property type="term" value="F:transaminase activity"/>
    <property type="evidence" value="ECO:0007669"/>
    <property type="project" value="TreeGrafter"/>
</dbReference>
<dbReference type="InterPro" id="IPR015421">
    <property type="entry name" value="PyrdxlP-dep_Trfase_major"/>
</dbReference>
<organism evidence="1">
    <name type="scientific">marine metagenome</name>
    <dbReference type="NCBI Taxonomy" id="408172"/>
    <lineage>
        <taxon>unclassified sequences</taxon>
        <taxon>metagenomes</taxon>
        <taxon>ecological metagenomes</taxon>
    </lineage>
</organism>
<proteinExistence type="predicted"/>
<gene>
    <name evidence="1" type="ORF">METZ01_LOCUS215164</name>
</gene>
<feature type="non-terminal residue" evidence="1">
    <location>
        <position position="239"/>
    </location>
</feature>
<sequence>VASNGEKASRQFRLAKSCIGDAEKNAVLGVLDREFLGMGTDVQEFEASLTEFFERPTACVVNGTAALHLALQACGIGRADEVLVPTLTFVASFQAIAATGATPVPCDIDPVTLTLDWEDARQRITPMTRAVMPVHYTGGVGDLDGIYAMADSAGLRVIEDAAHAFGTAVNGRRVGSFGDVTCFSFDGIKNITSGEGGCVVSDSDEVIDQIRRLRNLGLEEIRPANPPGGILARFDVREM</sequence>
<dbReference type="InterPro" id="IPR015424">
    <property type="entry name" value="PyrdxlP-dep_Trfase"/>
</dbReference>
<reference evidence="1" key="1">
    <citation type="submission" date="2018-05" db="EMBL/GenBank/DDBJ databases">
        <authorList>
            <person name="Lanie J.A."/>
            <person name="Ng W.-L."/>
            <person name="Kazmierczak K.M."/>
            <person name="Andrzejewski T.M."/>
            <person name="Davidsen T.M."/>
            <person name="Wayne K.J."/>
            <person name="Tettelin H."/>
            <person name="Glass J.I."/>
            <person name="Rusch D."/>
            <person name="Podicherti R."/>
            <person name="Tsui H.-C.T."/>
            <person name="Winkler M.E."/>
        </authorList>
    </citation>
    <scope>NUCLEOTIDE SEQUENCE</scope>
</reference>
<dbReference type="GO" id="GO:0030170">
    <property type="term" value="F:pyridoxal phosphate binding"/>
    <property type="evidence" value="ECO:0007669"/>
    <property type="project" value="TreeGrafter"/>
</dbReference>
<name>A0A382FH61_9ZZZZ</name>
<evidence type="ECO:0008006" key="2">
    <source>
        <dbReference type="Google" id="ProtNLM"/>
    </source>
</evidence>
<feature type="non-terminal residue" evidence="1">
    <location>
        <position position="1"/>
    </location>
</feature>
<dbReference type="GO" id="GO:0000271">
    <property type="term" value="P:polysaccharide biosynthetic process"/>
    <property type="evidence" value="ECO:0007669"/>
    <property type="project" value="TreeGrafter"/>
</dbReference>
<dbReference type="PANTHER" id="PTHR30244:SF34">
    <property type="entry name" value="DTDP-4-AMINO-4,6-DIDEOXYGALACTOSE TRANSAMINASE"/>
    <property type="match status" value="1"/>
</dbReference>
<dbReference type="EMBL" id="UINC01049942">
    <property type="protein sequence ID" value="SVB62310.1"/>
    <property type="molecule type" value="Genomic_DNA"/>
</dbReference>